<evidence type="ECO:0000313" key="1">
    <source>
        <dbReference type="EMBL" id="GAN38113.1"/>
    </source>
</evidence>
<accession>A0A0C9QI45</accession>
<organism evidence="1 2">
    <name type="scientific">Lacticaseibacillus paracasei NRIC 0644</name>
    <dbReference type="NCBI Taxonomy" id="1435038"/>
    <lineage>
        <taxon>Bacteria</taxon>
        <taxon>Bacillati</taxon>
        <taxon>Bacillota</taxon>
        <taxon>Bacilli</taxon>
        <taxon>Lactobacillales</taxon>
        <taxon>Lactobacillaceae</taxon>
        <taxon>Lacticaseibacillus</taxon>
    </lineage>
</organism>
<protein>
    <submittedName>
        <fullName evidence="1">Uncharacterized protein</fullName>
    </submittedName>
</protein>
<dbReference type="GeneID" id="45548037"/>
<dbReference type="Proteomes" id="UP000032552">
    <property type="component" value="Unassembled WGS sequence"/>
</dbReference>
<comment type="caution">
    <text evidence="1">The sequence shown here is derived from an EMBL/GenBank/DDBJ whole genome shotgun (WGS) entry which is preliminary data.</text>
</comment>
<sequence length="74" mass="8150">MSKKIDQARVIEQSYVRRDLMKAVSELLDSASDKHSTDELIDAVASVQSVTMALEHKSAVCGPPGLRGWDGEEY</sequence>
<dbReference type="AlphaFoldDB" id="A0A0C9QI45"/>
<dbReference type="RefSeq" id="WP_025013969.1">
    <property type="nucleotide sequence ID" value="NZ_BAYM01000570.1"/>
</dbReference>
<name>A0A0C9QI45_LACPA</name>
<reference evidence="2" key="1">
    <citation type="submission" date="2014-05" db="EMBL/GenBank/DDBJ databases">
        <title>Whole genome sequencing of Lactobacillus casei NRIC0644.</title>
        <authorList>
            <person name="Atarashi H."/>
            <person name="Yoshida Y."/>
            <person name="Fujimura S."/>
            <person name="Tanaka N."/>
            <person name="Shiwa Y."/>
            <person name="Yoshikawa H."/>
            <person name="Okada S."/>
            <person name="Nakagawa J."/>
        </authorList>
    </citation>
    <scope>NUCLEOTIDE SEQUENCE [LARGE SCALE GENOMIC DNA]</scope>
    <source>
        <strain evidence="2">NRIC0644</strain>
    </source>
</reference>
<proteinExistence type="predicted"/>
<gene>
    <name evidence="1" type="ORF">LC0644_2702</name>
</gene>
<dbReference type="EMBL" id="BAYM01000570">
    <property type="protein sequence ID" value="GAN38113.1"/>
    <property type="molecule type" value="Genomic_DNA"/>
</dbReference>
<evidence type="ECO:0000313" key="2">
    <source>
        <dbReference type="Proteomes" id="UP000032552"/>
    </source>
</evidence>